<evidence type="ECO:0000256" key="2">
    <source>
        <dbReference type="ARBA" id="ARBA00006275"/>
    </source>
</evidence>
<dbReference type="Pfam" id="PF14322">
    <property type="entry name" value="SusD-like_3"/>
    <property type="match status" value="1"/>
</dbReference>
<evidence type="ECO:0000256" key="1">
    <source>
        <dbReference type="ARBA" id="ARBA00004442"/>
    </source>
</evidence>
<dbReference type="Gene3D" id="1.25.40.390">
    <property type="match status" value="1"/>
</dbReference>
<keyword evidence="5" id="KW-0998">Cell outer membrane</keyword>
<dbReference type="SUPFAM" id="SSF48452">
    <property type="entry name" value="TPR-like"/>
    <property type="match status" value="1"/>
</dbReference>
<proteinExistence type="inferred from homology"/>
<dbReference type="Pfam" id="PF07980">
    <property type="entry name" value="SusD_RagB"/>
    <property type="match status" value="1"/>
</dbReference>
<evidence type="ECO:0000313" key="8">
    <source>
        <dbReference type="EMBL" id="MCA5003543.1"/>
    </source>
</evidence>
<dbReference type="InterPro" id="IPR012944">
    <property type="entry name" value="SusD_RagB_dom"/>
</dbReference>
<evidence type="ECO:0000256" key="3">
    <source>
        <dbReference type="ARBA" id="ARBA00022729"/>
    </source>
</evidence>
<evidence type="ECO:0000256" key="4">
    <source>
        <dbReference type="ARBA" id="ARBA00023136"/>
    </source>
</evidence>
<feature type="domain" description="SusD-like N-terminal" evidence="7">
    <location>
        <begin position="106"/>
        <end position="224"/>
    </location>
</feature>
<evidence type="ECO:0000259" key="6">
    <source>
        <dbReference type="Pfam" id="PF07980"/>
    </source>
</evidence>
<organism evidence="8 9">
    <name type="scientific">Sphingobacterium bovistauri</name>
    <dbReference type="NCBI Taxonomy" id="2781959"/>
    <lineage>
        <taxon>Bacteria</taxon>
        <taxon>Pseudomonadati</taxon>
        <taxon>Bacteroidota</taxon>
        <taxon>Sphingobacteriia</taxon>
        <taxon>Sphingobacteriales</taxon>
        <taxon>Sphingobacteriaceae</taxon>
        <taxon>Sphingobacterium</taxon>
    </lineage>
</organism>
<comment type="subcellular location">
    <subcellularLocation>
        <location evidence="1">Cell outer membrane</location>
    </subcellularLocation>
</comment>
<keyword evidence="4" id="KW-0472">Membrane</keyword>
<keyword evidence="9" id="KW-1185">Reference proteome</keyword>
<feature type="domain" description="RagB/SusD" evidence="6">
    <location>
        <begin position="310"/>
        <end position="496"/>
    </location>
</feature>
<accession>A0ABS7Z0P7</accession>
<dbReference type="InterPro" id="IPR011990">
    <property type="entry name" value="TPR-like_helical_dom_sf"/>
</dbReference>
<comment type="caution">
    <text evidence="8">The sequence shown here is derived from an EMBL/GenBank/DDBJ whole genome shotgun (WGS) entry which is preliminary data.</text>
</comment>
<gene>
    <name evidence="8" type="ORF">IPZ78_00095</name>
</gene>
<evidence type="ECO:0000313" key="9">
    <source>
        <dbReference type="Proteomes" id="UP001165302"/>
    </source>
</evidence>
<dbReference type="RefSeq" id="WP_225550832.1">
    <property type="nucleotide sequence ID" value="NZ_JADEYP010000001.1"/>
</dbReference>
<dbReference type="PROSITE" id="PS51257">
    <property type="entry name" value="PROKAR_LIPOPROTEIN"/>
    <property type="match status" value="1"/>
</dbReference>
<evidence type="ECO:0000259" key="7">
    <source>
        <dbReference type="Pfam" id="PF14322"/>
    </source>
</evidence>
<dbReference type="Proteomes" id="UP001165302">
    <property type="component" value="Unassembled WGS sequence"/>
</dbReference>
<dbReference type="EMBL" id="JADEYP010000001">
    <property type="protein sequence ID" value="MCA5003543.1"/>
    <property type="molecule type" value="Genomic_DNA"/>
</dbReference>
<name>A0ABS7Z0P7_9SPHI</name>
<protein>
    <submittedName>
        <fullName evidence="8">RagB/SusD family nutrient uptake outer membrane protein</fullName>
    </submittedName>
</protein>
<dbReference type="InterPro" id="IPR033985">
    <property type="entry name" value="SusD-like_N"/>
</dbReference>
<reference evidence="8" key="1">
    <citation type="submission" date="2020-10" db="EMBL/GenBank/DDBJ databases">
        <authorList>
            <person name="Lu T."/>
            <person name="Wang Q."/>
            <person name="Han X."/>
        </authorList>
    </citation>
    <scope>NUCLEOTIDE SEQUENCE</scope>
    <source>
        <strain evidence="8">WQ 366</strain>
    </source>
</reference>
<sequence>MKTITHKYKLFTGMLLVLLFASCGKDWLDIKPKGRFTEEDMPAGSLEGQVFAAYAGLRSEATSGLPYVALHNIRSDDAQLGSSAGDEAGAGPIFDNFNYPLDYWLVNNYWTGHYNLINLTNNVLATADSIDNPSEGTLANIGEMKFLRAWAYFNMVRTFGEVPLVTFRITDQASANRPKSSINDIYQQIDADLTDAVAYLPSRWPSHPGRITKGAALAVQTKTYMARKQYSQALASAMQVINSQVYDLSVPYNMIFREESENSKESVFEIQALSDGVQNFGVTYASRQGVRGSGAWDLGWGWNVPHIRLVEAFEVNDPRKDVTLLYSGQRNEPYGEVLPTNLPRAYWNKKVYTNPTLRAQYGSRFGDWFNVRLIRYADIVLLASEAANEIGGDTNTDLALDLLERVRARARGSNSTALPAVTTRDQPALRNAIRHERQVELGMENERFYDLIRWDIDVQTMHDAGHVTYQLKHRFFPIPQPEIDKSAGVLIQNPDYR</sequence>
<dbReference type="CDD" id="cd08977">
    <property type="entry name" value="SusD"/>
    <property type="match status" value="1"/>
</dbReference>
<comment type="similarity">
    <text evidence="2">Belongs to the SusD family.</text>
</comment>
<evidence type="ECO:0000256" key="5">
    <source>
        <dbReference type="ARBA" id="ARBA00023237"/>
    </source>
</evidence>
<keyword evidence="3" id="KW-0732">Signal</keyword>